<dbReference type="EMBL" id="CM034408">
    <property type="protein sequence ID" value="KAJ0172132.1"/>
    <property type="molecule type" value="Genomic_DNA"/>
</dbReference>
<comment type="caution">
    <text evidence="1">The sequence shown here is derived from an EMBL/GenBank/DDBJ whole genome shotgun (WGS) entry which is preliminary data.</text>
</comment>
<sequence>MEIGNYLLIALICVNWGICDAYRILAVFPIPGKSHGILADAFADTLLEAGHEVTLVTAFPRKSKTPNLTEVDVKRNKEFFNENTLDIKGVMNKQIDFTNRDFLFGMMYNLSMGTITNPNMQKLMRDPKQKFDVIVGEYMFSENYALLQAVFDCPFIWFSTIEPHWMVTSIIDEPLNPSYHSDFLNGKIPPLSFIERVKELWTLIGGMIRKYYQIQPLERKLYSEWIVPALQERGKPIPSYDDLVNNVSLVIGNSHVSLGIATKLPQNYKSAGGYHISDHVDPLPEDLKKIMDNAKNGVIYFSMGSNLKSKDMPEDMKRDILNVFGELNQTVLWKFEEVMTGLPKNVHILKWAPQPSILSHPNCVLFITHGGLLSTTETIHFGVPIIGIPVFADQFINVNVAVQKGLAKKVDLSYTMAGDLKAAIIDILSDPKYTETVKMYSLVYHDRPVPPKKELVHWIEHVVKTRGAPHLRTPGFYVPFYQKMFLDLFATVVLVLLAARFILNRIVCKISFGSAKTKLN</sequence>
<evidence type="ECO:0000313" key="1">
    <source>
        <dbReference type="EMBL" id="KAJ0172132.1"/>
    </source>
</evidence>
<protein>
    <submittedName>
        <fullName evidence="1">Uncharacterized protein</fullName>
    </submittedName>
</protein>
<organism evidence="1 2">
    <name type="scientific">Dendrolimus kikuchii</name>
    <dbReference type="NCBI Taxonomy" id="765133"/>
    <lineage>
        <taxon>Eukaryota</taxon>
        <taxon>Metazoa</taxon>
        <taxon>Ecdysozoa</taxon>
        <taxon>Arthropoda</taxon>
        <taxon>Hexapoda</taxon>
        <taxon>Insecta</taxon>
        <taxon>Pterygota</taxon>
        <taxon>Neoptera</taxon>
        <taxon>Endopterygota</taxon>
        <taxon>Lepidoptera</taxon>
        <taxon>Glossata</taxon>
        <taxon>Ditrysia</taxon>
        <taxon>Bombycoidea</taxon>
        <taxon>Lasiocampidae</taxon>
        <taxon>Dendrolimus</taxon>
    </lineage>
</organism>
<evidence type="ECO:0000313" key="2">
    <source>
        <dbReference type="Proteomes" id="UP000824533"/>
    </source>
</evidence>
<dbReference type="Proteomes" id="UP000824533">
    <property type="component" value="Linkage Group LG22"/>
</dbReference>
<keyword evidence="2" id="KW-1185">Reference proteome</keyword>
<proteinExistence type="predicted"/>
<reference evidence="1 2" key="1">
    <citation type="journal article" date="2021" name="Front. Genet.">
        <title>Chromosome-Level Genome Assembly Reveals Significant Gene Expansion in the Toll and IMD Signaling Pathways of Dendrolimus kikuchii.</title>
        <authorList>
            <person name="Zhou J."/>
            <person name="Wu P."/>
            <person name="Xiong Z."/>
            <person name="Liu N."/>
            <person name="Zhao N."/>
            <person name="Ji M."/>
            <person name="Qiu Y."/>
            <person name="Yang B."/>
        </authorList>
    </citation>
    <scope>NUCLEOTIDE SEQUENCE [LARGE SCALE GENOMIC DNA]</scope>
    <source>
        <strain evidence="1">Ann1</strain>
    </source>
</reference>
<name>A0ACC1CKX6_9NEOP</name>
<gene>
    <name evidence="1" type="ORF">K1T71_012105</name>
</gene>
<accession>A0ACC1CKX6</accession>